<comment type="caution">
    <text evidence="1">The sequence shown here is derived from an EMBL/GenBank/DDBJ whole genome shotgun (WGS) entry which is preliminary data.</text>
</comment>
<dbReference type="Gene3D" id="3.20.20.70">
    <property type="entry name" value="Aldolase class I"/>
    <property type="match status" value="1"/>
</dbReference>
<dbReference type="InterPro" id="IPR013785">
    <property type="entry name" value="Aldolase_TIM"/>
</dbReference>
<dbReference type="SUPFAM" id="SSF51445">
    <property type="entry name" value="(Trans)glycosidases"/>
    <property type="match status" value="1"/>
</dbReference>
<evidence type="ECO:0000313" key="1">
    <source>
        <dbReference type="EMBL" id="MST98440.1"/>
    </source>
</evidence>
<name>A0A844G3T5_9BACT</name>
<accession>A0A844G3T5</accession>
<sequence length="662" mass="73365">MAMGMILSDCSAAGPVPTGCFASLNAGVVKLGNRRFSRSWHITRSGLVPLSVLFDGRELLSPAPVPETEEAVVPRFRVAGSPLTEVGAPALHAFLELDAPGGVISYHFAVTPGVPAVTVERIAPQQTESVRRTGGDEPTGLETDPAAAAETDEAACCEFFRPGCAHLKLRFFRFADQTDRHDNLLQIEELRLSPAEPLSLRGTLFAVEDPLSGQGIVLLKFAPLPERRPLPDPVDFEWDTAAFALCSDRYPWAVIGYDGGMTGLTRALHLYQQELRIVKPGRDGLALSNTWGDRNRDQALNEAFMLSEIDIASSLGIDVCQIDDGWQGGVTVNSSKAQEAGGGVWEGYHAADPEFWRVHAGRFPNGLAPLVKRAAERKVGLGLWFSPDSSNDFANWRRDVDTVCRLQREFGVEWIKIDGVKSRTREGEANLRRFFAEAIRRTAGALTFDLDVTAEIRPGYFGMPSCGTLFVENRYTDWHRWWPYATFRNLWQLSQAIPPVRLRFECLNPKRNMDKYRNDPLAPAGYPLDWIFASVMAASPLIWCELSGLSAESRTELGRILPVWRGFRDELHAGVAYPVGPCPDGTTTSGFFTTTADESTCHLILLRDLDAAPEREFELPVRLSEYAVTTVMGEGSVKPAAEKRLRCTLPPRRSYLWLRLSR</sequence>
<dbReference type="Proteomes" id="UP000435649">
    <property type="component" value="Unassembled WGS sequence"/>
</dbReference>
<protein>
    <recommendedName>
        <fullName evidence="3">Alpha-galactosidase</fullName>
    </recommendedName>
</protein>
<dbReference type="Pfam" id="PF02065">
    <property type="entry name" value="Melibiase"/>
    <property type="match status" value="1"/>
</dbReference>
<keyword evidence="2" id="KW-1185">Reference proteome</keyword>
<dbReference type="AlphaFoldDB" id="A0A844G3T5"/>
<evidence type="ECO:0000313" key="2">
    <source>
        <dbReference type="Proteomes" id="UP000435649"/>
    </source>
</evidence>
<organism evidence="1 2">
    <name type="scientific">Victivallis lenta</name>
    <dbReference type="NCBI Taxonomy" id="2606640"/>
    <lineage>
        <taxon>Bacteria</taxon>
        <taxon>Pseudomonadati</taxon>
        <taxon>Lentisphaerota</taxon>
        <taxon>Lentisphaeria</taxon>
        <taxon>Victivallales</taxon>
        <taxon>Victivallaceae</taxon>
        <taxon>Victivallis</taxon>
    </lineage>
</organism>
<gene>
    <name evidence="1" type="ORF">FYJ85_15470</name>
</gene>
<evidence type="ECO:0008006" key="3">
    <source>
        <dbReference type="Google" id="ProtNLM"/>
    </source>
</evidence>
<dbReference type="InterPro" id="IPR017853">
    <property type="entry name" value="GH"/>
</dbReference>
<dbReference type="EMBL" id="VUNS01000019">
    <property type="protein sequence ID" value="MST98440.1"/>
    <property type="molecule type" value="Genomic_DNA"/>
</dbReference>
<reference evidence="1 2" key="1">
    <citation type="submission" date="2019-08" db="EMBL/GenBank/DDBJ databases">
        <title>In-depth cultivation of the pig gut microbiome towards novel bacterial diversity and tailored functional studies.</title>
        <authorList>
            <person name="Wylensek D."/>
            <person name="Hitch T.C.A."/>
            <person name="Clavel T."/>
        </authorList>
    </citation>
    <scope>NUCLEOTIDE SEQUENCE [LARGE SCALE GENOMIC DNA]</scope>
    <source>
        <strain evidence="1 2">BBE-744-WT-12</strain>
    </source>
</reference>
<proteinExistence type="predicted"/>